<dbReference type="Proteomes" id="UP000690515">
    <property type="component" value="Unassembled WGS sequence"/>
</dbReference>
<evidence type="ECO:0000313" key="1">
    <source>
        <dbReference type="EMBL" id="MBU2712389.1"/>
    </source>
</evidence>
<protein>
    <submittedName>
        <fullName evidence="1">Uncharacterized protein</fullName>
    </submittedName>
</protein>
<evidence type="ECO:0000313" key="2">
    <source>
        <dbReference type="Proteomes" id="UP000690515"/>
    </source>
</evidence>
<organism evidence="1 2">
    <name type="scientific">Zooshikella harenae</name>
    <dbReference type="NCBI Taxonomy" id="2827238"/>
    <lineage>
        <taxon>Bacteria</taxon>
        <taxon>Pseudomonadati</taxon>
        <taxon>Pseudomonadota</taxon>
        <taxon>Gammaproteobacteria</taxon>
        <taxon>Oceanospirillales</taxon>
        <taxon>Zooshikellaceae</taxon>
        <taxon>Zooshikella</taxon>
    </lineage>
</organism>
<feature type="non-terminal residue" evidence="1">
    <location>
        <position position="1"/>
    </location>
</feature>
<proteinExistence type="predicted"/>
<accession>A0ABS5ZE96</accession>
<keyword evidence="2" id="KW-1185">Reference proteome</keyword>
<dbReference type="RefSeq" id="WP_215820612.1">
    <property type="nucleotide sequence ID" value="NZ_JAGSOY010000036.1"/>
</dbReference>
<dbReference type="EMBL" id="JAGSOY010000036">
    <property type="protein sequence ID" value="MBU2712389.1"/>
    <property type="molecule type" value="Genomic_DNA"/>
</dbReference>
<gene>
    <name evidence="1" type="ORF">KCG35_15085</name>
</gene>
<name>A0ABS5ZE96_9GAMM</name>
<reference evidence="1 2" key="1">
    <citation type="submission" date="2021-04" db="EMBL/GenBank/DDBJ databases">
        <authorList>
            <person name="Pira H."/>
            <person name="Risdian C."/>
            <person name="Wink J."/>
        </authorList>
    </citation>
    <scope>NUCLEOTIDE SEQUENCE [LARGE SCALE GENOMIC DNA]</scope>
    <source>
        <strain evidence="1 2">WH53</strain>
    </source>
</reference>
<comment type="caution">
    <text evidence="1">The sequence shown here is derived from an EMBL/GenBank/DDBJ whole genome shotgun (WGS) entry which is preliminary data.</text>
</comment>
<sequence>MYNRHYRKHIKQQWLECLTKLTLSDLNIRVSGSPSFDLYGLLTGQLGGIINLSPHAFDAQPIIACLANSSDVVLRKINNSQGGYGYFVGHPAVVKQWDLVMENNDEKSRHS</sequence>